<gene>
    <name evidence="1" type="ORF">HMPREF9389_2040</name>
</gene>
<evidence type="ECO:0000313" key="2">
    <source>
        <dbReference type="Proteomes" id="UP000005589"/>
    </source>
</evidence>
<protein>
    <submittedName>
        <fullName evidence="1">Uncharacterized protein</fullName>
    </submittedName>
</protein>
<organism evidence="1 2">
    <name type="scientific">Streptococcus sanguinis SK355</name>
    <dbReference type="NCBI Taxonomy" id="888816"/>
    <lineage>
        <taxon>Bacteria</taxon>
        <taxon>Bacillati</taxon>
        <taxon>Bacillota</taxon>
        <taxon>Bacilli</taxon>
        <taxon>Lactobacillales</taxon>
        <taxon>Streptococcaceae</taxon>
        <taxon>Streptococcus</taxon>
    </lineage>
</organism>
<dbReference type="STRING" id="888816.HMPREF9389_2040"/>
<dbReference type="AlphaFoldDB" id="F3UT82"/>
<accession>F3UT82</accession>
<reference evidence="1 2" key="1">
    <citation type="submission" date="2011-03" db="EMBL/GenBank/DDBJ databases">
        <authorList>
            <person name="Muzny D."/>
            <person name="Qin X."/>
            <person name="Deng J."/>
            <person name="Jiang H."/>
            <person name="Liu Y."/>
            <person name="Qu J."/>
            <person name="Song X.-Z."/>
            <person name="Zhang L."/>
            <person name="Thornton R."/>
            <person name="Coyle M."/>
            <person name="Francisco L."/>
            <person name="Jackson L."/>
            <person name="Javaid M."/>
            <person name="Korchina V."/>
            <person name="Kovar C."/>
            <person name="Mata R."/>
            <person name="Mathew T."/>
            <person name="Ngo R."/>
            <person name="Nguyen L."/>
            <person name="Nguyen N."/>
            <person name="Okwuonu G."/>
            <person name="Ongeri F."/>
            <person name="Pham C."/>
            <person name="Simmons D."/>
            <person name="Wilczek-Boney K."/>
            <person name="Hale W."/>
            <person name="Jakkamsetti A."/>
            <person name="Pham P."/>
            <person name="Ruth R."/>
            <person name="San Lucas F."/>
            <person name="Warren J."/>
            <person name="Zhang J."/>
            <person name="Zhao Z."/>
            <person name="Zhou C."/>
            <person name="Zhu D."/>
            <person name="Lee S."/>
            <person name="Bess C."/>
            <person name="Blankenburg K."/>
            <person name="Forbes L."/>
            <person name="Fu Q."/>
            <person name="Gubbala S."/>
            <person name="Hirani K."/>
            <person name="Jayaseelan J.C."/>
            <person name="Lara F."/>
            <person name="Munidasa M."/>
            <person name="Palculict T."/>
            <person name="Patil S."/>
            <person name="Pu L.-L."/>
            <person name="Saada N."/>
            <person name="Tang L."/>
            <person name="Weissenberger G."/>
            <person name="Zhu Y."/>
            <person name="Hemphill L."/>
            <person name="Shang Y."/>
            <person name="Youmans B."/>
            <person name="Ayvaz T."/>
            <person name="Ross M."/>
            <person name="Santibanez J."/>
            <person name="Aqrawi P."/>
            <person name="Gross S."/>
            <person name="Joshi V."/>
            <person name="Fowler G."/>
            <person name="Nazareth L."/>
            <person name="Reid J."/>
            <person name="Worley K."/>
            <person name="Petrosino J."/>
            <person name="Highlander S."/>
            <person name="Gibbs R."/>
        </authorList>
    </citation>
    <scope>NUCLEOTIDE SEQUENCE [LARGE SCALE GENOMIC DNA]</scope>
    <source>
        <strain evidence="1 2">SK355</strain>
    </source>
</reference>
<name>F3UT82_STRSA</name>
<comment type="caution">
    <text evidence="1">The sequence shown here is derived from an EMBL/GenBank/DDBJ whole genome shotgun (WGS) entry which is preliminary data.</text>
</comment>
<dbReference type="EMBL" id="AFFN01000030">
    <property type="protein sequence ID" value="EGJ36471.1"/>
    <property type="molecule type" value="Genomic_DNA"/>
</dbReference>
<dbReference type="Proteomes" id="UP000005589">
    <property type="component" value="Unassembled WGS sequence"/>
</dbReference>
<dbReference type="RefSeq" id="WP_002931015.1">
    <property type="nucleotide sequence ID" value="NZ_GL890993.1"/>
</dbReference>
<dbReference type="HOGENOM" id="CLU_2588337_0_0_9"/>
<evidence type="ECO:0000313" key="1">
    <source>
        <dbReference type="EMBL" id="EGJ36471.1"/>
    </source>
</evidence>
<proteinExistence type="predicted"/>
<sequence>MKLTEQQIKRIINDHNLNHREDVIEFINKNPDDLDLQALSRIAELVNNGRINTSAYYTDGSILTEIEKYLPKINKSVIKL</sequence>